<accession>A0A1F5S1X8</accession>
<dbReference type="PROSITE" id="PS00216">
    <property type="entry name" value="SUGAR_TRANSPORT_1"/>
    <property type="match status" value="1"/>
</dbReference>
<dbReference type="SUPFAM" id="SSF103473">
    <property type="entry name" value="MFS general substrate transporter"/>
    <property type="match status" value="1"/>
</dbReference>
<dbReference type="Pfam" id="PF07690">
    <property type="entry name" value="MFS_1"/>
    <property type="match status" value="1"/>
</dbReference>
<dbReference type="PANTHER" id="PTHR23530">
    <property type="entry name" value="TRANSPORT PROTEIN-RELATED"/>
    <property type="match status" value="1"/>
</dbReference>
<dbReference type="Gene3D" id="1.20.1250.20">
    <property type="entry name" value="MFS general substrate transporter like domains"/>
    <property type="match status" value="1"/>
</dbReference>
<evidence type="ECO:0000256" key="5">
    <source>
        <dbReference type="SAM" id="Phobius"/>
    </source>
</evidence>
<feature type="transmembrane region" description="Helical" evidence="5">
    <location>
        <begin position="288"/>
        <end position="307"/>
    </location>
</feature>
<dbReference type="EMBL" id="MFGA01000020">
    <property type="protein sequence ID" value="OGF20684.1"/>
    <property type="molecule type" value="Genomic_DNA"/>
</dbReference>
<feature type="transmembrane region" description="Helical" evidence="5">
    <location>
        <begin position="377"/>
        <end position="395"/>
    </location>
</feature>
<evidence type="ECO:0000256" key="3">
    <source>
        <dbReference type="ARBA" id="ARBA00022989"/>
    </source>
</evidence>
<evidence type="ECO:0000256" key="2">
    <source>
        <dbReference type="ARBA" id="ARBA00022692"/>
    </source>
</evidence>
<feature type="transmembrane region" description="Helical" evidence="5">
    <location>
        <begin position="76"/>
        <end position="106"/>
    </location>
</feature>
<evidence type="ECO:0000313" key="7">
    <source>
        <dbReference type="Proteomes" id="UP000177407"/>
    </source>
</evidence>
<feature type="transmembrane region" description="Helical" evidence="5">
    <location>
        <begin position="15"/>
        <end position="37"/>
    </location>
</feature>
<name>A0A1F5S1X8_9BACT</name>
<evidence type="ECO:0000256" key="1">
    <source>
        <dbReference type="ARBA" id="ARBA00004141"/>
    </source>
</evidence>
<proteinExistence type="predicted"/>
<dbReference type="GO" id="GO:0016020">
    <property type="term" value="C:membrane"/>
    <property type="evidence" value="ECO:0007669"/>
    <property type="project" value="UniProtKB-SubCell"/>
</dbReference>
<gene>
    <name evidence="6" type="ORF">A2257_02790</name>
</gene>
<evidence type="ECO:0000256" key="4">
    <source>
        <dbReference type="ARBA" id="ARBA00023136"/>
    </source>
</evidence>
<keyword evidence="2 5" id="KW-0812">Transmembrane</keyword>
<comment type="subcellular location">
    <subcellularLocation>
        <location evidence="1">Membrane</location>
        <topology evidence="1">Multi-pass membrane protein</topology>
    </subcellularLocation>
</comment>
<evidence type="ECO:0008006" key="8">
    <source>
        <dbReference type="Google" id="ProtNLM"/>
    </source>
</evidence>
<reference evidence="6 7" key="1">
    <citation type="journal article" date="2016" name="Nat. Commun.">
        <title>Thousands of microbial genomes shed light on interconnected biogeochemical processes in an aquifer system.</title>
        <authorList>
            <person name="Anantharaman K."/>
            <person name="Brown C.T."/>
            <person name="Hug L.A."/>
            <person name="Sharon I."/>
            <person name="Castelle C.J."/>
            <person name="Probst A.J."/>
            <person name="Thomas B.C."/>
            <person name="Singh A."/>
            <person name="Wilkins M.J."/>
            <person name="Karaoz U."/>
            <person name="Brodie E.L."/>
            <person name="Williams K.H."/>
            <person name="Hubbard S.S."/>
            <person name="Banfield J.F."/>
        </authorList>
    </citation>
    <scope>NUCLEOTIDE SEQUENCE [LARGE SCALE GENOMIC DNA]</scope>
</reference>
<feature type="transmembrane region" description="Helical" evidence="5">
    <location>
        <begin position="169"/>
        <end position="191"/>
    </location>
</feature>
<dbReference type="CDD" id="cd06174">
    <property type="entry name" value="MFS"/>
    <property type="match status" value="1"/>
</dbReference>
<keyword evidence="3 5" id="KW-1133">Transmembrane helix</keyword>
<dbReference type="GO" id="GO:0022857">
    <property type="term" value="F:transmembrane transporter activity"/>
    <property type="evidence" value="ECO:0007669"/>
    <property type="project" value="InterPro"/>
</dbReference>
<feature type="transmembrane region" description="Helical" evidence="5">
    <location>
        <begin position="353"/>
        <end position="371"/>
    </location>
</feature>
<feature type="transmembrane region" description="Helical" evidence="5">
    <location>
        <begin position="244"/>
        <end position="268"/>
    </location>
</feature>
<dbReference type="Proteomes" id="UP000177407">
    <property type="component" value="Unassembled WGS sequence"/>
</dbReference>
<dbReference type="AlphaFoldDB" id="A0A1F5S1X8"/>
<keyword evidence="4 5" id="KW-0472">Membrane</keyword>
<dbReference type="InterPro" id="IPR053160">
    <property type="entry name" value="MFS_DHA3_Transporter"/>
</dbReference>
<protein>
    <recommendedName>
        <fullName evidence="8">Major facilitator superfamily (MFS) profile domain-containing protein</fullName>
    </recommendedName>
</protein>
<dbReference type="InterPro" id="IPR036259">
    <property type="entry name" value="MFS_trans_sf"/>
</dbReference>
<dbReference type="InterPro" id="IPR011701">
    <property type="entry name" value="MFS"/>
</dbReference>
<feature type="transmembrane region" description="Helical" evidence="5">
    <location>
        <begin position="43"/>
        <end position="64"/>
    </location>
</feature>
<feature type="transmembrane region" description="Helical" evidence="5">
    <location>
        <begin position="220"/>
        <end position="238"/>
    </location>
</feature>
<comment type="caution">
    <text evidence="6">The sequence shown here is derived from an EMBL/GenBank/DDBJ whole genome shotgun (WGS) entry which is preliminary data.</text>
</comment>
<feature type="transmembrane region" description="Helical" evidence="5">
    <location>
        <begin position="313"/>
        <end position="332"/>
    </location>
</feature>
<evidence type="ECO:0000313" key="6">
    <source>
        <dbReference type="EMBL" id="OGF20684.1"/>
    </source>
</evidence>
<organism evidence="6 7">
    <name type="scientific">Candidatus Falkowbacteria bacterium RIFOXYA2_FULL_38_12</name>
    <dbReference type="NCBI Taxonomy" id="1797993"/>
    <lineage>
        <taxon>Bacteria</taxon>
        <taxon>Candidatus Falkowiibacteriota</taxon>
    </lineage>
</organism>
<sequence>MTTTRKQKLQRNLKLSFWIQALTEIRVINVVSTLFLVHRGLTLAQVLYTAVVFSIVCLITEIPSSYLADKWGRKKVIILSLICSFIYWLIILFASSLPAFIVGFIFCALSFSLMSGTDEAFTYDTTCELGEEKNSLKALGRYFSGRRIFKIFSPLLAVLIVKDLTEHQFIFILMIDLFANFLGIVLSFFIVEPNRFLSVEKIEAGVIKDAFKIIRSNPGITKAIFNRTLIFIASFIIWRISSEFFINIGVSVILIGISASFFQLASFFSSRYIDKFLPKITIENRINWLNYLFIISLGATLICLFLFPNKYLILILYTLGIIFETMRGTLFSEYYNKQSCSYNRATTLSLANFMKSILDIPILLLGAYLITFNVNNIFILSFVISLFAIIFFSLSNKKTVSVASS</sequence>
<dbReference type="PANTHER" id="PTHR23530:SF1">
    <property type="entry name" value="PERMEASE, MAJOR FACILITATOR SUPERFAMILY-RELATED"/>
    <property type="match status" value="1"/>
</dbReference>
<dbReference type="InterPro" id="IPR005829">
    <property type="entry name" value="Sugar_transporter_CS"/>
</dbReference>